<reference evidence="2" key="1">
    <citation type="submission" date="2017-01" db="EMBL/GenBank/DDBJ databases">
        <authorList>
            <person name="Wang Y."/>
            <person name="White M."/>
            <person name="Kvist S."/>
            <person name="Moncalvo J.-M."/>
        </authorList>
    </citation>
    <scope>NUCLEOTIDE SEQUENCE [LARGE SCALE GENOMIC DNA]</scope>
    <source>
        <strain evidence="2">ID-206-W2</strain>
    </source>
</reference>
<sequence>MKRQEAAITDTTNHSDEKPGLYEFSRVLDGNKLTTDEGKSFRKEINPLYA</sequence>
<organism evidence="1 2">
    <name type="scientific">Smittium culicis</name>
    <dbReference type="NCBI Taxonomy" id="133412"/>
    <lineage>
        <taxon>Eukaryota</taxon>
        <taxon>Fungi</taxon>
        <taxon>Fungi incertae sedis</taxon>
        <taxon>Zoopagomycota</taxon>
        <taxon>Kickxellomycotina</taxon>
        <taxon>Harpellomycetes</taxon>
        <taxon>Harpellales</taxon>
        <taxon>Legeriomycetaceae</taxon>
        <taxon>Smittium</taxon>
    </lineage>
</organism>
<dbReference type="Proteomes" id="UP000187429">
    <property type="component" value="Unassembled WGS sequence"/>
</dbReference>
<proteinExistence type="predicted"/>
<feature type="non-terminal residue" evidence="1">
    <location>
        <position position="50"/>
    </location>
</feature>
<name>A0A1R1XEV7_9FUNG</name>
<evidence type="ECO:0000313" key="2">
    <source>
        <dbReference type="Proteomes" id="UP000187429"/>
    </source>
</evidence>
<evidence type="ECO:0000313" key="1">
    <source>
        <dbReference type="EMBL" id="OMJ13162.1"/>
    </source>
</evidence>
<accession>A0A1R1XEV7</accession>
<dbReference type="EMBL" id="LSSM01005199">
    <property type="protein sequence ID" value="OMJ13162.1"/>
    <property type="molecule type" value="Genomic_DNA"/>
</dbReference>
<dbReference type="AlphaFoldDB" id="A0A1R1XEV7"/>
<protein>
    <submittedName>
        <fullName evidence="1">Uncharacterized protein</fullName>
    </submittedName>
</protein>
<keyword evidence="2" id="KW-1185">Reference proteome</keyword>
<comment type="caution">
    <text evidence="1">The sequence shown here is derived from an EMBL/GenBank/DDBJ whole genome shotgun (WGS) entry which is preliminary data.</text>
</comment>
<gene>
    <name evidence="1" type="ORF">AYI69_g9108</name>
</gene>